<gene>
    <name evidence="1" type="ORF">AWB72_01194</name>
</gene>
<reference evidence="1 2" key="1">
    <citation type="submission" date="2016-01" db="EMBL/GenBank/DDBJ databases">
        <authorList>
            <person name="Peeters C."/>
        </authorList>
    </citation>
    <scope>NUCLEOTIDE SEQUENCE [LARGE SCALE GENOMIC DNA]</scope>
    <source>
        <strain evidence="1">LMG 29315</strain>
    </source>
</reference>
<name>A0A658QT80_9BURK</name>
<dbReference type="EMBL" id="FCNV02000001">
    <property type="protein sequence ID" value="SAL18274.1"/>
    <property type="molecule type" value="Genomic_DNA"/>
</dbReference>
<dbReference type="RefSeq" id="WP_040048782.1">
    <property type="nucleotide sequence ID" value="NZ_FCNV02000001.1"/>
</dbReference>
<keyword evidence="2" id="KW-1185">Reference proteome</keyword>
<proteinExistence type="predicted"/>
<sequence length="73" mass="7924">MKKTISTYWPLAILLIAVLTFCMHAEERESAALRRQQVDVGSVSAELARAISYGLVDSDDATAPVAHPAPRTL</sequence>
<accession>A0A658QT80</accession>
<dbReference type="AlphaFoldDB" id="A0A658QT80"/>
<evidence type="ECO:0000313" key="2">
    <source>
        <dbReference type="Proteomes" id="UP000198263"/>
    </source>
</evidence>
<protein>
    <submittedName>
        <fullName evidence="1">Uncharacterized protein</fullName>
    </submittedName>
</protein>
<dbReference type="OrthoDB" id="9028817at2"/>
<comment type="caution">
    <text evidence="1">The sequence shown here is derived from an EMBL/GenBank/DDBJ whole genome shotgun (WGS) entry which is preliminary data.</text>
</comment>
<organism evidence="1 2">
    <name type="scientific">Caballeronia concitans</name>
    <dbReference type="NCBI Taxonomy" id="1777133"/>
    <lineage>
        <taxon>Bacteria</taxon>
        <taxon>Pseudomonadati</taxon>
        <taxon>Pseudomonadota</taxon>
        <taxon>Betaproteobacteria</taxon>
        <taxon>Burkholderiales</taxon>
        <taxon>Burkholderiaceae</taxon>
        <taxon>Caballeronia</taxon>
    </lineage>
</organism>
<dbReference type="Proteomes" id="UP000198263">
    <property type="component" value="Unassembled WGS sequence"/>
</dbReference>
<evidence type="ECO:0000313" key="1">
    <source>
        <dbReference type="EMBL" id="SAL18274.1"/>
    </source>
</evidence>